<reference evidence="8 9" key="1">
    <citation type="submission" date="2020-02" db="EMBL/GenBank/DDBJ databases">
        <title>Whole-genome analyses of novel actinobacteria.</title>
        <authorList>
            <person name="Sahin N."/>
            <person name="Tatar D."/>
        </authorList>
    </citation>
    <scope>NUCLEOTIDE SEQUENCE [LARGE SCALE GENOMIC DNA]</scope>
    <source>
        <strain evidence="8 9">SB3404</strain>
    </source>
</reference>
<keyword evidence="9" id="KW-1185">Reference proteome</keyword>
<accession>A0A6G4WRC8</accession>
<dbReference type="GO" id="GO:0000287">
    <property type="term" value="F:magnesium ion binding"/>
    <property type="evidence" value="ECO:0007669"/>
    <property type="project" value="TreeGrafter"/>
</dbReference>
<dbReference type="EMBL" id="JAAKZZ010000033">
    <property type="protein sequence ID" value="NGO67816.1"/>
    <property type="molecule type" value="Genomic_DNA"/>
</dbReference>
<dbReference type="FunFam" id="3.20.20.120:FF:000007">
    <property type="entry name" value="Mitochondrial enolase superfamily member 1"/>
    <property type="match status" value="1"/>
</dbReference>
<evidence type="ECO:0000256" key="6">
    <source>
        <dbReference type="ARBA" id="ARBA00023239"/>
    </source>
</evidence>
<evidence type="ECO:0000313" key="8">
    <source>
        <dbReference type="EMBL" id="NGO67816.1"/>
    </source>
</evidence>
<comment type="catalytic activity">
    <reaction evidence="1">
        <text>L-fuconate = 2-dehydro-3-deoxy-L-fuconate + H2O</text>
        <dbReference type="Rhea" id="RHEA:22772"/>
        <dbReference type="ChEBI" id="CHEBI:15377"/>
        <dbReference type="ChEBI" id="CHEBI:21291"/>
        <dbReference type="ChEBI" id="CHEBI:37448"/>
        <dbReference type="EC" id="4.2.1.68"/>
    </reaction>
</comment>
<feature type="domain" description="Mandelate racemase/muconate lactonizing enzyme C-terminal" evidence="7">
    <location>
        <begin position="199"/>
        <end position="295"/>
    </location>
</feature>
<keyword evidence="4" id="KW-0479">Metal-binding</keyword>
<dbReference type="SUPFAM" id="SSF54826">
    <property type="entry name" value="Enolase N-terminal domain-like"/>
    <property type="match status" value="1"/>
</dbReference>
<dbReference type="Proteomes" id="UP000477722">
    <property type="component" value="Unassembled WGS sequence"/>
</dbReference>
<dbReference type="Pfam" id="PF13378">
    <property type="entry name" value="MR_MLE_C"/>
    <property type="match status" value="1"/>
</dbReference>
<dbReference type="SFLD" id="SFLDG00179">
    <property type="entry name" value="mandelate_racemase"/>
    <property type="match status" value="1"/>
</dbReference>
<dbReference type="RefSeq" id="WP_165297474.1">
    <property type="nucleotide sequence ID" value="NZ_JAAKZZ010000033.1"/>
</dbReference>
<dbReference type="SUPFAM" id="SSF51604">
    <property type="entry name" value="Enolase C-terminal domain-like"/>
    <property type="match status" value="1"/>
</dbReference>
<dbReference type="Gene3D" id="3.20.20.120">
    <property type="entry name" value="Enolase-like C-terminal domain"/>
    <property type="match status" value="1"/>
</dbReference>
<dbReference type="InterPro" id="IPR036849">
    <property type="entry name" value="Enolase-like_C_sf"/>
</dbReference>
<comment type="cofactor">
    <cofactor evidence="2">
        <name>Mg(2+)</name>
        <dbReference type="ChEBI" id="CHEBI:18420"/>
    </cofactor>
</comment>
<organism evidence="8 9">
    <name type="scientific">Streptomyces boncukensis</name>
    <dbReference type="NCBI Taxonomy" id="2711219"/>
    <lineage>
        <taxon>Bacteria</taxon>
        <taxon>Bacillati</taxon>
        <taxon>Actinomycetota</taxon>
        <taxon>Actinomycetes</taxon>
        <taxon>Kitasatosporales</taxon>
        <taxon>Streptomycetaceae</taxon>
        <taxon>Streptomyces</taxon>
    </lineage>
</organism>
<dbReference type="SMART" id="SM00922">
    <property type="entry name" value="MR_MLE"/>
    <property type="match status" value="1"/>
</dbReference>
<dbReference type="InterPro" id="IPR046945">
    <property type="entry name" value="RHMD-like"/>
</dbReference>
<dbReference type="EC" id="4.2.1.68" evidence="3"/>
<sequence length="447" mass="47886">MYSVTGVEVHDVRFPTSERLDGSDAMNPDPDYSAAYVVLRTDAPDGHTGHGFCFTIGRGNDVVCAAVAALRPYLAGRSLEAVTGDLGGLHRTLTRDSQLRWLGPEKGVMHMAAGAVVNAAWDLAAKRAGLPLWAYLASFSPEELVALVDFRHLTDALTPGEALGLLRAAAPGRAARAAALRAHGYPAYTTSPGWLGYSDEKLVKLAHQAVADGFTQIKLKVGADLDQDLHRMRLAREAVGPAVRIAVDANQRWERDEAVRWMSALAAHDPYWIEEPTSPDDILGHAAVRARQPVKVATGEHVANRVVFKQLLQAGAVDFVQIDATRVAGVNENLAVLLLAAKFGVPVCPHAGGVGLCELVQHLAMFDYVAVSGSTEDRVIEYVDHLHEHFTDPAVVRNGRYLAPTAPGFSAQLRADSLAAHRYPHGAVWRARTAHGAPAAPDGAPPP</sequence>
<keyword evidence="5" id="KW-0460">Magnesium</keyword>
<dbReference type="PANTHER" id="PTHR13794">
    <property type="entry name" value="ENOLASE SUPERFAMILY, MANDELATE RACEMASE"/>
    <property type="match status" value="1"/>
</dbReference>
<dbReference type="InterPro" id="IPR018110">
    <property type="entry name" value="Mandel_Rmase/mucon_lact_enz_CS"/>
</dbReference>
<dbReference type="InterPro" id="IPR029065">
    <property type="entry name" value="Enolase_C-like"/>
</dbReference>
<name>A0A6G4WRC8_9ACTN</name>
<dbReference type="InterPro" id="IPR034610">
    <property type="entry name" value="L-fuconate_dehydratase"/>
</dbReference>
<dbReference type="PROSITE" id="PS00909">
    <property type="entry name" value="MR_MLE_2"/>
    <property type="match status" value="1"/>
</dbReference>
<dbReference type="SFLD" id="SFLDS00001">
    <property type="entry name" value="Enolase"/>
    <property type="match status" value="1"/>
</dbReference>
<dbReference type="GO" id="GO:0016052">
    <property type="term" value="P:carbohydrate catabolic process"/>
    <property type="evidence" value="ECO:0007669"/>
    <property type="project" value="InterPro"/>
</dbReference>
<dbReference type="AlphaFoldDB" id="A0A6G4WRC8"/>
<keyword evidence="6" id="KW-0456">Lyase</keyword>
<protein>
    <recommendedName>
        <fullName evidence="3">L-fuconate dehydratase</fullName>
        <ecNumber evidence="3">4.2.1.68</ecNumber>
    </recommendedName>
</protein>
<dbReference type="PANTHER" id="PTHR13794:SF58">
    <property type="entry name" value="MITOCHONDRIAL ENOLASE SUPERFAMILY MEMBER 1"/>
    <property type="match status" value="1"/>
</dbReference>
<dbReference type="SFLD" id="SFLDF00111">
    <property type="entry name" value="L-fuconate_dehydratase"/>
    <property type="match status" value="1"/>
</dbReference>
<evidence type="ECO:0000256" key="1">
    <source>
        <dbReference type="ARBA" id="ARBA00001737"/>
    </source>
</evidence>
<evidence type="ECO:0000256" key="3">
    <source>
        <dbReference type="ARBA" id="ARBA00013142"/>
    </source>
</evidence>
<dbReference type="Gene3D" id="3.30.390.10">
    <property type="entry name" value="Enolase-like, N-terminal domain"/>
    <property type="match status" value="1"/>
</dbReference>
<dbReference type="GO" id="GO:0050023">
    <property type="term" value="F:L-fuconate dehydratase activity"/>
    <property type="evidence" value="ECO:0007669"/>
    <property type="project" value="UniProtKB-EC"/>
</dbReference>
<evidence type="ECO:0000313" key="9">
    <source>
        <dbReference type="Proteomes" id="UP000477722"/>
    </source>
</evidence>
<comment type="caution">
    <text evidence="8">The sequence shown here is derived from an EMBL/GenBank/DDBJ whole genome shotgun (WGS) entry which is preliminary data.</text>
</comment>
<evidence type="ECO:0000256" key="5">
    <source>
        <dbReference type="ARBA" id="ARBA00022842"/>
    </source>
</evidence>
<dbReference type="InterPro" id="IPR029017">
    <property type="entry name" value="Enolase-like_N"/>
</dbReference>
<dbReference type="GO" id="GO:0009063">
    <property type="term" value="P:amino acid catabolic process"/>
    <property type="evidence" value="ECO:0007669"/>
    <property type="project" value="InterPro"/>
</dbReference>
<evidence type="ECO:0000256" key="2">
    <source>
        <dbReference type="ARBA" id="ARBA00001946"/>
    </source>
</evidence>
<dbReference type="Pfam" id="PF02746">
    <property type="entry name" value="MR_MLE_N"/>
    <property type="match status" value="1"/>
</dbReference>
<proteinExistence type="predicted"/>
<evidence type="ECO:0000259" key="7">
    <source>
        <dbReference type="SMART" id="SM00922"/>
    </source>
</evidence>
<gene>
    <name evidence="8" type="ORF">G5C65_05490</name>
</gene>
<dbReference type="InterPro" id="IPR013341">
    <property type="entry name" value="Mandelate_racemase_N_dom"/>
</dbReference>
<dbReference type="InterPro" id="IPR013342">
    <property type="entry name" value="Mandelate_racemase_C"/>
</dbReference>
<evidence type="ECO:0000256" key="4">
    <source>
        <dbReference type="ARBA" id="ARBA00022723"/>
    </source>
</evidence>